<keyword evidence="6" id="KW-0548">Nucleotidyltransferase</keyword>
<dbReference type="Gene3D" id="3.40.50.620">
    <property type="entry name" value="HUPs"/>
    <property type="match status" value="1"/>
</dbReference>
<name>A4S1C6_OSTLU</name>
<dbReference type="InterPro" id="IPR015864">
    <property type="entry name" value="FAD_synthase"/>
</dbReference>
<evidence type="ECO:0000256" key="8">
    <source>
        <dbReference type="ARBA" id="ARBA00022827"/>
    </source>
</evidence>
<dbReference type="STRING" id="436017.A4S1C6"/>
<evidence type="ECO:0000256" key="6">
    <source>
        <dbReference type="ARBA" id="ARBA00022695"/>
    </source>
</evidence>
<evidence type="ECO:0000313" key="11">
    <source>
        <dbReference type="EMBL" id="ABO97419.1"/>
    </source>
</evidence>
<evidence type="ECO:0000256" key="9">
    <source>
        <dbReference type="ARBA" id="ARBA00022840"/>
    </source>
</evidence>
<organism evidence="11 12">
    <name type="scientific">Ostreococcus lucimarinus (strain CCE9901)</name>
    <dbReference type="NCBI Taxonomy" id="436017"/>
    <lineage>
        <taxon>Eukaryota</taxon>
        <taxon>Viridiplantae</taxon>
        <taxon>Chlorophyta</taxon>
        <taxon>Mamiellophyceae</taxon>
        <taxon>Mamiellales</taxon>
        <taxon>Bathycoccaceae</taxon>
        <taxon>Ostreococcus</taxon>
    </lineage>
</organism>
<keyword evidence="3" id="KW-0285">Flavoprotein</keyword>
<evidence type="ECO:0000256" key="3">
    <source>
        <dbReference type="ARBA" id="ARBA00022630"/>
    </source>
</evidence>
<dbReference type="GO" id="GO:0009231">
    <property type="term" value="P:riboflavin biosynthetic process"/>
    <property type="evidence" value="ECO:0007669"/>
    <property type="project" value="InterPro"/>
</dbReference>
<dbReference type="GO" id="GO:0003919">
    <property type="term" value="F:FMN adenylyltransferase activity"/>
    <property type="evidence" value="ECO:0007669"/>
    <property type="project" value="UniProtKB-EC"/>
</dbReference>
<keyword evidence="8" id="KW-0274">FAD</keyword>
<evidence type="ECO:0000313" key="12">
    <source>
        <dbReference type="Proteomes" id="UP000001568"/>
    </source>
</evidence>
<accession>A4S1C6</accession>
<dbReference type="InterPro" id="IPR014729">
    <property type="entry name" value="Rossmann-like_a/b/a_fold"/>
</dbReference>
<dbReference type="AlphaFoldDB" id="A4S1C6"/>
<evidence type="ECO:0000256" key="4">
    <source>
        <dbReference type="ARBA" id="ARBA00022643"/>
    </source>
</evidence>
<dbReference type="Proteomes" id="UP000001568">
    <property type="component" value="Chromosome 8"/>
</dbReference>
<dbReference type="GO" id="GO:0006747">
    <property type="term" value="P:FAD biosynthetic process"/>
    <property type="evidence" value="ECO:0007669"/>
    <property type="project" value="UniProtKB-UniPathway"/>
</dbReference>
<feature type="non-terminal residue" evidence="11">
    <location>
        <position position="1"/>
    </location>
</feature>
<evidence type="ECO:0000256" key="5">
    <source>
        <dbReference type="ARBA" id="ARBA00022679"/>
    </source>
</evidence>
<keyword evidence="5" id="KW-0808">Transferase</keyword>
<keyword evidence="4" id="KW-0288">FMN</keyword>
<feature type="domain" description="FAD synthetase" evidence="10">
    <location>
        <begin position="1"/>
        <end position="133"/>
    </location>
</feature>
<reference evidence="11 12" key="1">
    <citation type="journal article" date="2007" name="Proc. Natl. Acad. Sci. U.S.A.">
        <title>The tiny eukaryote Ostreococcus provides genomic insights into the paradox of plankton speciation.</title>
        <authorList>
            <person name="Palenik B."/>
            <person name="Grimwood J."/>
            <person name="Aerts A."/>
            <person name="Rouze P."/>
            <person name="Salamov A."/>
            <person name="Putnam N."/>
            <person name="Dupont C."/>
            <person name="Jorgensen R."/>
            <person name="Derelle E."/>
            <person name="Rombauts S."/>
            <person name="Zhou K."/>
            <person name="Otillar R."/>
            <person name="Merchant S.S."/>
            <person name="Podell S."/>
            <person name="Gaasterland T."/>
            <person name="Napoli C."/>
            <person name="Gendler K."/>
            <person name="Manuell A."/>
            <person name="Tai V."/>
            <person name="Vallon O."/>
            <person name="Piganeau G."/>
            <person name="Jancek S."/>
            <person name="Heijde M."/>
            <person name="Jabbari K."/>
            <person name="Bowler C."/>
            <person name="Lohr M."/>
            <person name="Robbens S."/>
            <person name="Werner G."/>
            <person name="Dubchak I."/>
            <person name="Pazour G.J."/>
            <person name="Ren Q."/>
            <person name="Paulsen I."/>
            <person name="Delwiche C."/>
            <person name="Schmutz J."/>
            <person name="Rokhsar D."/>
            <person name="Van de Peer Y."/>
            <person name="Moreau H."/>
            <person name="Grigoriev I.V."/>
        </authorList>
    </citation>
    <scope>NUCLEOTIDE SEQUENCE [LARGE SCALE GENOMIC DNA]</scope>
    <source>
        <strain evidence="11 12">CCE9901</strain>
    </source>
</reference>
<dbReference type="EC" id="2.7.7.2" evidence="2"/>
<dbReference type="GO" id="GO:0005524">
    <property type="term" value="F:ATP binding"/>
    <property type="evidence" value="ECO:0007669"/>
    <property type="project" value="UniProtKB-KW"/>
</dbReference>
<comment type="pathway">
    <text evidence="1">Cofactor biosynthesis; FAD biosynthesis; FAD from FMN: step 1/1.</text>
</comment>
<dbReference type="SUPFAM" id="SSF52374">
    <property type="entry name" value="Nucleotidylyl transferase"/>
    <property type="match status" value="1"/>
</dbReference>
<dbReference type="HOGENOM" id="CLU_057424_1_0_1"/>
<evidence type="ECO:0000256" key="1">
    <source>
        <dbReference type="ARBA" id="ARBA00004726"/>
    </source>
</evidence>
<dbReference type="EMBL" id="CP000588">
    <property type="protein sequence ID" value="ABO97419.1"/>
    <property type="molecule type" value="Genomic_DNA"/>
</dbReference>
<dbReference type="KEGG" id="olu:OSTLU_5377"/>
<dbReference type="RefSeq" id="XP_001419126.1">
    <property type="nucleotide sequence ID" value="XM_001419089.1"/>
</dbReference>
<dbReference type="eggNOG" id="ENOG502QVVU">
    <property type="taxonomic scope" value="Eukaryota"/>
</dbReference>
<gene>
    <name evidence="11" type="ORF">OSTLU_5377</name>
</gene>
<proteinExistence type="predicted"/>
<dbReference type="Pfam" id="PF06574">
    <property type="entry name" value="FAD_syn"/>
    <property type="match status" value="1"/>
</dbReference>
<dbReference type="OrthoDB" id="414641at2759"/>
<dbReference type="UniPathway" id="UPA00277">
    <property type="reaction ID" value="UER00407"/>
</dbReference>
<dbReference type="GeneID" id="5003088"/>
<evidence type="ECO:0000256" key="7">
    <source>
        <dbReference type="ARBA" id="ARBA00022741"/>
    </source>
</evidence>
<dbReference type="OMA" id="WETRLPI"/>
<sequence length="175" mass="18572">VCLGKFDAMHRGHLALAERAATRGDVVVVSFSGMAETLGWETRLPITAPSDRSRVLAMWSGTTGAAVSEHALAFGDVRELSPEAFVEMLARMGVGAVVTGKNYRFGYKAAGDVEALKRFGEANGLTVDVVDLVPARRPSSAGLGDQVSSSRIRSALSAGDIDEVNEMLGREHRVV</sequence>
<feature type="non-terminal residue" evidence="11">
    <location>
        <position position="175"/>
    </location>
</feature>
<keyword evidence="12" id="KW-1185">Reference proteome</keyword>
<evidence type="ECO:0000259" key="10">
    <source>
        <dbReference type="Pfam" id="PF06574"/>
    </source>
</evidence>
<dbReference type="Gramene" id="ABO97419">
    <property type="protein sequence ID" value="ABO97419"/>
    <property type="gene ID" value="OSTLU_5377"/>
</dbReference>
<protein>
    <recommendedName>
        <fullName evidence="2">FAD synthase</fullName>
        <ecNumber evidence="2">2.7.7.2</ecNumber>
    </recommendedName>
</protein>
<keyword evidence="7" id="KW-0547">Nucleotide-binding</keyword>
<keyword evidence="9" id="KW-0067">ATP-binding</keyword>
<evidence type="ECO:0000256" key="2">
    <source>
        <dbReference type="ARBA" id="ARBA00012393"/>
    </source>
</evidence>